<proteinExistence type="predicted"/>
<reference evidence="1" key="2">
    <citation type="submission" date="2020-11" db="EMBL/GenBank/DDBJ databases">
        <authorList>
            <person name="McCartney M.A."/>
            <person name="Auch B."/>
            <person name="Kono T."/>
            <person name="Mallez S."/>
            <person name="Becker A."/>
            <person name="Gohl D.M."/>
            <person name="Silverstein K.A.T."/>
            <person name="Koren S."/>
            <person name="Bechman K.B."/>
            <person name="Herman A."/>
            <person name="Abrahante J.E."/>
            <person name="Garbe J."/>
        </authorList>
    </citation>
    <scope>NUCLEOTIDE SEQUENCE</scope>
    <source>
        <strain evidence="1">Duluth1</strain>
        <tissue evidence="1">Whole animal</tissue>
    </source>
</reference>
<keyword evidence="2" id="KW-1185">Reference proteome</keyword>
<accession>A0A9D4QQA1</accession>
<dbReference type="AlphaFoldDB" id="A0A9D4QQA1"/>
<protein>
    <submittedName>
        <fullName evidence="1">Uncharacterized protein</fullName>
    </submittedName>
</protein>
<name>A0A9D4QQA1_DREPO</name>
<reference evidence="1" key="1">
    <citation type="journal article" date="2019" name="bioRxiv">
        <title>The Genome of the Zebra Mussel, Dreissena polymorpha: A Resource for Invasive Species Research.</title>
        <authorList>
            <person name="McCartney M.A."/>
            <person name="Auch B."/>
            <person name="Kono T."/>
            <person name="Mallez S."/>
            <person name="Zhang Y."/>
            <person name="Obille A."/>
            <person name="Becker A."/>
            <person name="Abrahante J.E."/>
            <person name="Garbe J."/>
            <person name="Badalamenti J.P."/>
            <person name="Herman A."/>
            <person name="Mangelson H."/>
            <person name="Liachko I."/>
            <person name="Sullivan S."/>
            <person name="Sone E.D."/>
            <person name="Koren S."/>
            <person name="Silverstein K.A.T."/>
            <person name="Beckman K.B."/>
            <person name="Gohl D.M."/>
        </authorList>
    </citation>
    <scope>NUCLEOTIDE SEQUENCE</scope>
    <source>
        <strain evidence="1">Duluth1</strain>
        <tissue evidence="1">Whole animal</tissue>
    </source>
</reference>
<evidence type="ECO:0000313" key="2">
    <source>
        <dbReference type="Proteomes" id="UP000828390"/>
    </source>
</evidence>
<comment type="caution">
    <text evidence="1">The sequence shown here is derived from an EMBL/GenBank/DDBJ whole genome shotgun (WGS) entry which is preliminary data.</text>
</comment>
<gene>
    <name evidence="1" type="ORF">DPMN_113013</name>
</gene>
<sequence>MAFLNPVSAVVVMDDAEEDIITTSSIYRYSARPDVLQTMCKLNILSHTQLEEKPRI</sequence>
<organism evidence="1 2">
    <name type="scientific">Dreissena polymorpha</name>
    <name type="common">Zebra mussel</name>
    <name type="synonym">Mytilus polymorpha</name>
    <dbReference type="NCBI Taxonomy" id="45954"/>
    <lineage>
        <taxon>Eukaryota</taxon>
        <taxon>Metazoa</taxon>
        <taxon>Spiralia</taxon>
        <taxon>Lophotrochozoa</taxon>
        <taxon>Mollusca</taxon>
        <taxon>Bivalvia</taxon>
        <taxon>Autobranchia</taxon>
        <taxon>Heteroconchia</taxon>
        <taxon>Euheterodonta</taxon>
        <taxon>Imparidentia</taxon>
        <taxon>Neoheterodontei</taxon>
        <taxon>Myida</taxon>
        <taxon>Dreissenoidea</taxon>
        <taxon>Dreissenidae</taxon>
        <taxon>Dreissena</taxon>
    </lineage>
</organism>
<dbReference type="EMBL" id="JAIWYP010000004">
    <property type="protein sequence ID" value="KAH3839581.1"/>
    <property type="molecule type" value="Genomic_DNA"/>
</dbReference>
<evidence type="ECO:0000313" key="1">
    <source>
        <dbReference type="EMBL" id="KAH3839581.1"/>
    </source>
</evidence>
<dbReference type="Proteomes" id="UP000828390">
    <property type="component" value="Unassembled WGS sequence"/>
</dbReference>